<dbReference type="RefSeq" id="WP_213436092.1">
    <property type="nucleotide sequence ID" value="NZ_AP024545.1"/>
</dbReference>
<dbReference type="InterPro" id="IPR004446">
    <property type="entry name" value="Heptose_bisP_phosphatase"/>
</dbReference>
<dbReference type="InterPro" id="IPR023214">
    <property type="entry name" value="HAD_sf"/>
</dbReference>
<comment type="similarity">
    <text evidence="2">Belongs to the GmhB family.</text>
</comment>
<dbReference type="NCBIfam" id="TIGR01662">
    <property type="entry name" value="HAD-SF-IIIA"/>
    <property type="match status" value="1"/>
</dbReference>
<dbReference type="NCBIfam" id="TIGR01549">
    <property type="entry name" value="HAD-SF-IA-v1"/>
    <property type="match status" value="1"/>
</dbReference>
<proteinExistence type="inferred from homology"/>
<protein>
    <recommendedName>
        <fullName evidence="7">D,D-heptose 1,7-bisphosphate phosphatase</fullName>
    </recommendedName>
</protein>
<dbReference type="Proteomes" id="UP000681317">
    <property type="component" value="Chromosome"/>
</dbReference>
<gene>
    <name evidence="8" type="ORF">LYSCAS_08770</name>
</gene>
<dbReference type="PANTHER" id="PTHR42891:SF1">
    <property type="entry name" value="D-GLYCERO-BETA-D-MANNO-HEPTOSE-1,7-BISPHOSPHATE 7-PHOSPHATASE"/>
    <property type="match status" value="1"/>
</dbReference>
<dbReference type="InterPro" id="IPR006439">
    <property type="entry name" value="HAD-SF_hydro_IA"/>
</dbReference>
<dbReference type="EMBL" id="AP024545">
    <property type="protein sequence ID" value="BCT91853.1"/>
    <property type="molecule type" value="Genomic_DNA"/>
</dbReference>
<dbReference type="Pfam" id="PF13242">
    <property type="entry name" value="Hydrolase_like"/>
    <property type="match status" value="1"/>
</dbReference>
<evidence type="ECO:0000256" key="7">
    <source>
        <dbReference type="ARBA" id="ARBA00031828"/>
    </source>
</evidence>
<reference evidence="8 9" key="1">
    <citation type="submission" date="2021-03" db="EMBL/GenBank/DDBJ databases">
        <title>Complete Genome Sequences of Two Lysobacter Strains Isolated from Sea Water (Lysobacter caseinilyticus) and Soil (Lysobacter helvus) in South Korea.</title>
        <authorList>
            <person name="Watanabe Y."/>
            <person name="Arakawa K."/>
        </authorList>
    </citation>
    <scope>NUCLEOTIDE SEQUENCE [LARGE SCALE GENOMIC DNA]</scope>
    <source>
        <strain evidence="8 9">KVB24</strain>
    </source>
</reference>
<keyword evidence="4" id="KW-0479">Metal-binding</keyword>
<organism evidence="8 9">
    <name type="scientific">Noviluteimonas caseinilytica</name>
    <dbReference type="NCBI Taxonomy" id="2675101"/>
    <lineage>
        <taxon>Bacteria</taxon>
        <taxon>Pseudomonadati</taxon>
        <taxon>Pseudomonadota</taxon>
        <taxon>Gammaproteobacteria</taxon>
        <taxon>Lysobacterales</taxon>
        <taxon>Lysobacteraceae</taxon>
        <taxon>Noviluteimonas</taxon>
    </lineage>
</organism>
<dbReference type="Gene3D" id="3.40.50.1000">
    <property type="entry name" value="HAD superfamily/HAD-like"/>
    <property type="match status" value="1"/>
</dbReference>
<evidence type="ECO:0000256" key="5">
    <source>
        <dbReference type="ARBA" id="ARBA00022801"/>
    </source>
</evidence>
<dbReference type="PANTHER" id="PTHR42891">
    <property type="entry name" value="D-GLYCERO-BETA-D-MANNO-HEPTOSE-1,7-BISPHOSPHATE 7-PHOSPHATASE"/>
    <property type="match status" value="1"/>
</dbReference>
<comment type="subcellular location">
    <subcellularLocation>
        <location evidence="1">Cytoplasm</location>
    </subcellularLocation>
</comment>
<sequence length="209" mass="22104">MSAAGQRVVDPGLDALLAGHPVPRRALFLDRDGVINEDDGYVHSASGTRWIPGIFALCRAAVDAGYLIVVVTNQAGIARGLYTDAQFRDYTRWMHEAFAGRGVPIAATYYCPHHPTAGLHEARIVCECRKPAPGMFLAACTALGIDAAASMHVGDKASDLEAARAAGVATRLLLGDAPLPAGERRIHALTEAMPFLAYEPPMATGVQDG</sequence>
<dbReference type="CDD" id="cd07503">
    <property type="entry name" value="HAD_HisB-N"/>
    <property type="match status" value="1"/>
</dbReference>
<name>A0ABM7Q3U8_9GAMM</name>
<dbReference type="InterPro" id="IPR036412">
    <property type="entry name" value="HAD-like_sf"/>
</dbReference>
<dbReference type="NCBIfam" id="TIGR01656">
    <property type="entry name" value="Histidinol-ppas"/>
    <property type="match status" value="1"/>
</dbReference>
<evidence type="ECO:0000256" key="6">
    <source>
        <dbReference type="ARBA" id="ARBA00023277"/>
    </source>
</evidence>
<evidence type="ECO:0000313" key="9">
    <source>
        <dbReference type="Proteomes" id="UP000681317"/>
    </source>
</evidence>
<evidence type="ECO:0000256" key="3">
    <source>
        <dbReference type="ARBA" id="ARBA00022490"/>
    </source>
</evidence>
<keyword evidence="3" id="KW-0963">Cytoplasm</keyword>
<evidence type="ECO:0000256" key="2">
    <source>
        <dbReference type="ARBA" id="ARBA00005628"/>
    </source>
</evidence>
<keyword evidence="5" id="KW-0378">Hydrolase</keyword>
<keyword evidence="6" id="KW-0119">Carbohydrate metabolism</keyword>
<evidence type="ECO:0000313" key="8">
    <source>
        <dbReference type="EMBL" id="BCT91853.1"/>
    </source>
</evidence>
<dbReference type="InterPro" id="IPR006543">
    <property type="entry name" value="Histidinol-phos"/>
</dbReference>
<evidence type="ECO:0000256" key="1">
    <source>
        <dbReference type="ARBA" id="ARBA00004496"/>
    </source>
</evidence>
<keyword evidence="9" id="KW-1185">Reference proteome</keyword>
<dbReference type="InterPro" id="IPR006549">
    <property type="entry name" value="HAD-SF_hydro_IIIA"/>
</dbReference>
<dbReference type="NCBIfam" id="TIGR00213">
    <property type="entry name" value="GmhB_yaeD"/>
    <property type="match status" value="1"/>
</dbReference>
<accession>A0ABM7Q3U8</accession>
<dbReference type="SUPFAM" id="SSF56784">
    <property type="entry name" value="HAD-like"/>
    <property type="match status" value="1"/>
</dbReference>
<evidence type="ECO:0000256" key="4">
    <source>
        <dbReference type="ARBA" id="ARBA00022723"/>
    </source>
</evidence>